<dbReference type="InterPro" id="IPR006439">
    <property type="entry name" value="HAD-SF_hydro_IA"/>
</dbReference>
<dbReference type="EMBL" id="CP000910">
    <property type="protein sequence ID" value="ABY23300.1"/>
    <property type="molecule type" value="Genomic_DNA"/>
</dbReference>
<dbReference type="GO" id="GO:0016787">
    <property type="term" value="F:hydrolase activity"/>
    <property type="evidence" value="ECO:0007669"/>
    <property type="project" value="UniProtKB-KW"/>
</dbReference>
<dbReference type="STRING" id="288705.RSal33209_1564"/>
<dbReference type="InterPro" id="IPR051600">
    <property type="entry name" value="Beta-PGM-like"/>
</dbReference>
<dbReference type="Gene3D" id="3.40.50.1000">
    <property type="entry name" value="HAD superfamily/HAD-like"/>
    <property type="match status" value="1"/>
</dbReference>
<evidence type="ECO:0000313" key="4">
    <source>
        <dbReference type="EMBL" id="ABY23300.1"/>
    </source>
</evidence>
<evidence type="ECO:0000256" key="1">
    <source>
        <dbReference type="ARBA" id="ARBA00006171"/>
    </source>
</evidence>
<dbReference type="SUPFAM" id="SSF56784">
    <property type="entry name" value="HAD-like"/>
    <property type="match status" value="1"/>
</dbReference>
<organism evidence="4 5">
    <name type="scientific">Renibacterium salmoninarum (strain ATCC 33209 / DSM 20767 / JCM 11484 / NBRC 15589 / NCIMB 2235)</name>
    <dbReference type="NCBI Taxonomy" id="288705"/>
    <lineage>
        <taxon>Bacteria</taxon>
        <taxon>Bacillati</taxon>
        <taxon>Actinomycetota</taxon>
        <taxon>Actinomycetes</taxon>
        <taxon>Micrococcales</taxon>
        <taxon>Micrococcaceae</taxon>
        <taxon>Renibacterium</taxon>
    </lineage>
</organism>
<dbReference type="PANTHER" id="PTHR46193">
    <property type="entry name" value="6-PHOSPHOGLUCONATE PHOSPHATASE"/>
    <property type="match status" value="1"/>
</dbReference>
<dbReference type="AlphaFoldDB" id="A9WQZ4"/>
<keyword evidence="3" id="KW-0460">Magnesium</keyword>
<dbReference type="InterPro" id="IPR041492">
    <property type="entry name" value="HAD_2"/>
</dbReference>
<evidence type="ECO:0000256" key="2">
    <source>
        <dbReference type="ARBA" id="ARBA00022723"/>
    </source>
</evidence>
<dbReference type="PANTHER" id="PTHR46193:SF21">
    <property type="entry name" value="SLL1138 PROTEIN"/>
    <property type="match status" value="1"/>
</dbReference>
<dbReference type="HOGENOM" id="CLU_045011_13_5_11"/>
<evidence type="ECO:0000313" key="5">
    <source>
        <dbReference type="Proteomes" id="UP000002007"/>
    </source>
</evidence>
<dbReference type="KEGG" id="rsa:RSal33209_1564"/>
<name>A9WQZ4_RENSM</name>
<reference evidence="5" key="1">
    <citation type="journal article" date="2008" name="J. Bacteriol.">
        <title>Genome sequence of the fish pathogen Renibacterium salmoninarum suggests reductive evolution away from an environmental Arthrobacter ancestor.</title>
        <authorList>
            <person name="Wiens G.D."/>
            <person name="Rockey D.D."/>
            <person name="Wu Z."/>
            <person name="Chang J."/>
            <person name="Levy R."/>
            <person name="Crane S."/>
            <person name="Chen D.S."/>
            <person name="Capri G.R."/>
            <person name="Burnett J.R."/>
            <person name="Sudheesh P.S."/>
            <person name="Schipma M.J."/>
            <person name="Burd H."/>
            <person name="Bhattacharyya A."/>
            <person name="Rhodes L.D."/>
            <person name="Kaul R."/>
            <person name="Strom M.S."/>
        </authorList>
    </citation>
    <scope>NUCLEOTIDE SEQUENCE [LARGE SCALE GENOMIC DNA]</scope>
    <source>
        <strain evidence="5">ATCC 33209 / DSM 20767 / JCM 11484 / NBRC 15589 / NCIMB 2235</strain>
    </source>
</reference>
<proteinExistence type="inferred from homology"/>
<dbReference type="eggNOG" id="COG0637">
    <property type="taxonomic scope" value="Bacteria"/>
</dbReference>
<protein>
    <submittedName>
        <fullName evidence="4">HAD-superfamily hydrolase, subfamily IA, variant 1</fullName>
    </submittedName>
</protein>
<dbReference type="Proteomes" id="UP000002007">
    <property type="component" value="Chromosome"/>
</dbReference>
<dbReference type="NCBIfam" id="TIGR01509">
    <property type="entry name" value="HAD-SF-IA-v3"/>
    <property type="match status" value="1"/>
</dbReference>
<keyword evidence="4" id="KW-0378">Hydrolase</keyword>
<evidence type="ECO:0000256" key="3">
    <source>
        <dbReference type="ARBA" id="ARBA00022842"/>
    </source>
</evidence>
<keyword evidence="2" id="KW-0479">Metal-binding</keyword>
<gene>
    <name evidence="4" type="ordered locus">RSal33209_1564</name>
</gene>
<sequence>MDMSLGLGSWVQAKAAGVDVETIDKLRIARDTNYQQYLRTEQIEIHGVLDALPELSRHVRIAIVTTSKRADFELIHERRRIRDFMEFVLVREDYKLAKPQPDPYLAGLSRFGASRDETLVVEDSARGLRSAIAAGLDCVIVHNEFTSSHDFSEANARIQLLSELNDLVLNWHP</sequence>
<comment type="similarity">
    <text evidence="1">Belongs to the HAD-like hydrolase superfamily. CbbY/CbbZ/Gph/YieH family.</text>
</comment>
<dbReference type="InterPro" id="IPR036412">
    <property type="entry name" value="HAD-like_sf"/>
</dbReference>
<dbReference type="Pfam" id="PF13419">
    <property type="entry name" value="HAD_2"/>
    <property type="match status" value="1"/>
</dbReference>
<dbReference type="GO" id="GO:0046872">
    <property type="term" value="F:metal ion binding"/>
    <property type="evidence" value="ECO:0007669"/>
    <property type="project" value="UniProtKB-KW"/>
</dbReference>
<dbReference type="InterPro" id="IPR023214">
    <property type="entry name" value="HAD_sf"/>
</dbReference>
<accession>A9WQZ4</accession>
<keyword evidence="5" id="KW-1185">Reference proteome</keyword>